<sequence length="31" mass="3541">MDLRNAGKSDLLSDTISYTDIYRFLATYIIA</sequence>
<dbReference type="EMBL" id="JABFAC010000012">
    <property type="protein sequence ID" value="MBA0630982.1"/>
    <property type="molecule type" value="Genomic_DNA"/>
</dbReference>
<organism evidence="1 2">
    <name type="scientific">Gossypium davidsonii</name>
    <name type="common">Davidson's cotton</name>
    <name type="synonym">Gossypium klotzschianum subsp. davidsonii</name>
    <dbReference type="NCBI Taxonomy" id="34287"/>
    <lineage>
        <taxon>Eukaryota</taxon>
        <taxon>Viridiplantae</taxon>
        <taxon>Streptophyta</taxon>
        <taxon>Embryophyta</taxon>
        <taxon>Tracheophyta</taxon>
        <taxon>Spermatophyta</taxon>
        <taxon>Magnoliopsida</taxon>
        <taxon>eudicotyledons</taxon>
        <taxon>Gunneridae</taxon>
        <taxon>Pentapetalae</taxon>
        <taxon>rosids</taxon>
        <taxon>malvids</taxon>
        <taxon>Malvales</taxon>
        <taxon>Malvaceae</taxon>
        <taxon>Malvoideae</taxon>
        <taxon>Gossypium</taxon>
    </lineage>
</organism>
<reference evidence="1 2" key="1">
    <citation type="journal article" date="2019" name="Genome Biol. Evol.">
        <title>Insights into the evolution of the New World diploid cottons (Gossypium, subgenus Houzingenia) based on genome sequencing.</title>
        <authorList>
            <person name="Grover C.E."/>
            <person name="Arick M.A. 2nd"/>
            <person name="Thrash A."/>
            <person name="Conover J.L."/>
            <person name="Sanders W.S."/>
            <person name="Peterson D.G."/>
            <person name="Frelichowski J.E."/>
            <person name="Scheffler J.A."/>
            <person name="Scheffler B.E."/>
            <person name="Wendel J.F."/>
        </authorList>
    </citation>
    <scope>NUCLEOTIDE SEQUENCE [LARGE SCALE GENOMIC DNA]</scope>
    <source>
        <strain evidence="1">27</strain>
        <tissue evidence="1">Leaf</tissue>
    </source>
</reference>
<name>A0A7J8SZM8_GOSDV</name>
<gene>
    <name evidence="1" type="ORF">Godav_003022</name>
</gene>
<accession>A0A7J8SZM8</accession>
<proteinExistence type="predicted"/>
<comment type="caution">
    <text evidence="1">The sequence shown here is derived from an EMBL/GenBank/DDBJ whole genome shotgun (WGS) entry which is preliminary data.</text>
</comment>
<evidence type="ECO:0000313" key="1">
    <source>
        <dbReference type="EMBL" id="MBA0630982.1"/>
    </source>
</evidence>
<dbReference type="AlphaFoldDB" id="A0A7J8SZM8"/>
<protein>
    <submittedName>
        <fullName evidence="1">Uncharacterized protein</fullName>
    </submittedName>
</protein>
<keyword evidence="2" id="KW-1185">Reference proteome</keyword>
<evidence type="ECO:0000313" key="2">
    <source>
        <dbReference type="Proteomes" id="UP000593561"/>
    </source>
</evidence>
<dbReference type="Proteomes" id="UP000593561">
    <property type="component" value="Unassembled WGS sequence"/>
</dbReference>